<gene>
    <name evidence="2" type="ORF">DFR35_2757</name>
</gene>
<feature type="region of interest" description="Disordered" evidence="1">
    <location>
        <begin position="1"/>
        <end position="30"/>
    </location>
</feature>
<organism evidence="2 3">
    <name type="scientific">Sulfurisoma sediminicola</name>
    <dbReference type="NCBI Taxonomy" id="1381557"/>
    <lineage>
        <taxon>Bacteria</taxon>
        <taxon>Pseudomonadati</taxon>
        <taxon>Pseudomonadota</taxon>
        <taxon>Betaproteobacteria</taxon>
        <taxon>Nitrosomonadales</taxon>
        <taxon>Sterolibacteriaceae</taxon>
        <taxon>Sulfurisoma</taxon>
    </lineage>
</organism>
<dbReference type="RefSeq" id="WP_124962404.1">
    <property type="nucleotide sequence ID" value="NZ_BHVV01000002.1"/>
</dbReference>
<evidence type="ECO:0000256" key="1">
    <source>
        <dbReference type="SAM" id="MobiDB-lite"/>
    </source>
</evidence>
<proteinExistence type="predicted"/>
<reference evidence="2 3" key="1">
    <citation type="submission" date="2018-10" db="EMBL/GenBank/DDBJ databases">
        <title>Genomic Encyclopedia of Type Strains, Phase IV (KMG-IV): sequencing the most valuable type-strain genomes for metagenomic binning, comparative biology and taxonomic classification.</title>
        <authorList>
            <person name="Goeker M."/>
        </authorList>
    </citation>
    <scope>NUCLEOTIDE SEQUENCE [LARGE SCALE GENOMIC DNA]</scope>
    <source>
        <strain evidence="2 3">DSM 26916</strain>
    </source>
</reference>
<protein>
    <submittedName>
        <fullName evidence="2">Uncharacterized protein</fullName>
    </submittedName>
</protein>
<evidence type="ECO:0000313" key="3">
    <source>
        <dbReference type="Proteomes" id="UP000268908"/>
    </source>
</evidence>
<accession>A0A497X8J0</accession>
<dbReference type="OrthoDB" id="8562766at2"/>
<comment type="caution">
    <text evidence="2">The sequence shown here is derived from an EMBL/GenBank/DDBJ whole genome shotgun (WGS) entry which is preliminary data.</text>
</comment>
<dbReference type="Proteomes" id="UP000268908">
    <property type="component" value="Unassembled WGS sequence"/>
</dbReference>
<dbReference type="EMBL" id="RCCI01000008">
    <property type="protein sequence ID" value="RLJ62114.1"/>
    <property type="molecule type" value="Genomic_DNA"/>
</dbReference>
<keyword evidence="3" id="KW-1185">Reference proteome</keyword>
<dbReference type="AlphaFoldDB" id="A0A497X8J0"/>
<sequence length="154" mass="16570">MASPTDMSDLPDDAASTPAPGQGRGDPSWIAPALTTAEKTRVVGKTSVFFGPPLAILAEGQKNTMEISGKLNRTAERYLEILRHHGLELTEPERLCLAHICHIGFMSPLEIRELPLEVELTRFECAGLDKAALAAKLESASFADLVAVVETLGF</sequence>
<name>A0A497X8J0_9PROT</name>
<evidence type="ECO:0000313" key="2">
    <source>
        <dbReference type="EMBL" id="RLJ62114.1"/>
    </source>
</evidence>